<comment type="caution">
    <text evidence="2">The sequence shown here is derived from an EMBL/GenBank/DDBJ whole genome shotgun (WGS) entry which is preliminary data.</text>
</comment>
<sequence length="129" mass="15019">MSGRGKQASRMSHAGRDPVLSRGTPDSLRYTRPVHTPFDHARCPYISRQLKDQGKSEAQRREESGRGSLMVKLHRPFPELRPKYEEGPIRSAFNQAWFREQRAAQLQRLNAQRQAAQRKNRRSEPVLER</sequence>
<organism evidence="2 3">
    <name type="scientific">Candidatus Thiodiazotropha lotti</name>
    <dbReference type="NCBI Taxonomy" id="2792787"/>
    <lineage>
        <taxon>Bacteria</taxon>
        <taxon>Pseudomonadati</taxon>
        <taxon>Pseudomonadota</taxon>
        <taxon>Gammaproteobacteria</taxon>
        <taxon>Chromatiales</taxon>
        <taxon>Sedimenticolaceae</taxon>
        <taxon>Candidatus Thiodiazotropha</taxon>
    </lineage>
</organism>
<feature type="compositionally biased region" description="Basic and acidic residues" evidence="1">
    <location>
        <begin position="49"/>
        <end position="65"/>
    </location>
</feature>
<proteinExistence type="predicted"/>
<reference evidence="2" key="1">
    <citation type="journal article" date="2021" name="Proc. Natl. Acad. Sci. U.S.A.">
        <title>Global biogeography of chemosynthetic symbionts reveals both localized and globally distributed symbiont groups. .</title>
        <authorList>
            <person name="Osvatic J.T."/>
            <person name="Wilkins L.G.E."/>
            <person name="Leibrecht L."/>
            <person name="Leray M."/>
            <person name="Zauner S."/>
            <person name="Polzin J."/>
            <person name="Camacho Y."/>
            <person name="Gros O."/>
            <person name="van Gils J.A."/>
            <person name="Eisen J.A."/>
            <person name="Petersen J.M."/>
            <person name="Yuen B."/>
        </authorList>
    </citation>
    <scope>NUCLEOTIDE SEQUENCE</scope>
    <source>
        <strain evidence="2">MAGL173</strain>
    </source>
</reference>
<gene>
    <name evidence="2" type="ORF">JAZ04_08650</name>
</gene>
<protein>
    <submittedName>
        <fullName evidence="2">Uncharacterized protein</fullName>
    </submittedName>
</protein>
<feature type="region of interest" description="Disordered" evidence="1">
    <location>
        <begin position="108"/>
        <end position="129"/>
    </location>
</feature>
<dbReference type="EMBL" id="JAEPDI010000004">
    <property type="protein sequence ID" value="MCG7938911.1"/>
    <property type="molecule type" value="Genomic_DNA"/>
</dbReference>
<feature type="region of interest" description="Disordered" evidence="1">
    <location>
        <begin position="1"/>
        <end position="74"/>
    </location>
</feature>
<evidence type="ECO:0000313" key="2">
    <source>
        <dbReference type="EMBL" id="MCG7938911.1"/>
    </source>
</evidence>
<accession>A0A9E4MZL1</accession>
<evidence type="ECO:0000256" key="1">
    <source>
        <dbReference type="SAM" id="MobiDB-lite"/>
    </source>
</evidence>
<name>A0A9E4MZL1_9GAMM</name>
<evidence type="ECO:0000313" key="3">
    <source>
        <dbReference type="Proteomes" id="UP000886687"/>
    </source>
</evidence>
<dbReference type="AlphaFoldDB" id="A0A9E4MZL1"/>
<dbReference type="Proteomes" id="UP000886687">
    <property type="component" value="Unassembled WGS sequence"/>
</dbReference>